<accession>A0ABU1MIB7</accession>
<comment type="caution">
    <text evidence="2">The sequence shown here is derived from an EMBL/GenBank/DDBJ whole genome shotgun (WGS) entry which is preliminary data.</text>
</comment>
<reference evidence="2 3" key="1">
    <citation type="submission" date="2023-07" db="EMBL/GenBank/DDBJ databases">
        <title>Sorghum-associated microbial communities from plants grown in Nebraska, USA.</title>
        <authorList>
            <person name="Schachtman D."/>
        </authorList>
    </citation>
    <scope>NUCLEOTIDE SEQUENCE [LARGE SCALE GENOMIC DNA]</scope>
    <source>
        <strain evidence="2 3">DS1027</strain>
    </source>
</reference>
<dbReference type="RefSeq" id="WP_043609171.1">
    <property type="nucleotide sequence ID" value="NZ_JAVDRD010000002.1"/>
</dbReference>
<proteinExistence type="predicted"/>
<dbReference type="EMBL" id="JAVDRD010000002">
    <property type="protein sequence ID" value="MDR6510056.1"/>
    <property type="molecule type" value="Genomic_DNA"/>
</dbReference>
<keyword evidence="3" id="KW-1185">Reference proteome</keyword>
<protein>
    <submittedName>
        <fullName evidence="2">Acetyltransferase</fullName>
    </submittedName>
</protein>
<dbReference type="SUPFAM" id="SSF55729">
    <property type="entry name" value="Acyl-CoA N-acyltransferases (Nat)"/>
    <property type="match status" value="1"/>
</dbReference>
<dbReference type="Proteomes" id="UP001184150">
    <property type="component" value="Unassembled WGS sequence"/>
</dbReference>
<sequence>MTATQTPPPMAALARAATVVTRHGVTLSVRQAFAEDEDALAAFFDAVLPEDRRFRFLAAAGHLDHQRLLPLTRVDHWRTESFLAFDQASGDLVASGMLACDAAMETGEVAVSVRGDFRGQGVGWAMLDLLAHEGERRGLDRVIAIEDRANQAAIDLEKDYGFIAHGVEGDPHLVMLEKRLG</sequence>
<dbReference type="InterPro" id="IPR000182">
    <property type="entry name" value="GNAT_dom"/>
</dbReference>
<evidence type="ECO:0000313" key="3">
    <source>
        <dbReference type="Proteomes" id="UP001184150"/>
    </source>
</evidence>
<organism evidence="2 3">
    <name type="scientific">Novosphingobium capsulatum</name>
    <dbReference type="NCBI Taxonomy" id="13688"/>
    <lineage>
        <taxon>Bacteria</taxon>
        <taxon>Pseudomonadati</taxon>
        <taxon>Pseudomonadota</taxon>
        <taxon>Alphaproteobacteria</taxon>
        <taxon>Sphingomonadales</taxon>
        <taxon>Sphingomonadaceae</taxon>
        <taxon>Novosphingobium</taxon>
    </lineage>
</organism>
<gene>
    <name evidence="2" type="ORF">J2792_000916</name>
</gene>
<dbReference type="InterPro" id="IPR016181">
    <property type="entry name" value="Acyl_CoA_acyltransferase"/>
</dbReference>
<evidence type="ECO:0000313" key="2">
    <source>
        <dbReference type="EMBL" id="MDR6510056.1"/>
    </source>
</evidence>
<dbReference type="PROSITE" id="PS51186">
    <property type="entry name" value="GNAT"/>
    <property type="match status" value="1"/>
</dbReference>
<dbReference type="Gene3D" id="3.40.630.30">
    <property type="match status" value="1"/>
</dbReference>
<dbReference type="Pfam" id="PF00583">
    <property type="entry name" value="Acetyltransf_1"/>
    <property type="match status" value="1"/>
</dbReference>
<name>A0ABU1MIB7_9SPHN</name>
<evidence type="ECO:0000259" key="1">
    <source>
        <dbReference type="PROSITE" id="PS51186"/>
    </source>
</evidence>
<feature type="domain" description="N-acetyltransferase" evidence="1">
    <location>
        <begin position="27"/>
        <end position="181"/>
    </location>
</feature>